<dbReference type="PRINTS" id="PR00705">
    <property type="entry name" value="PAPAIN"/>
</dbReference>
<dbReference type="InterPro" id="IPR000169">
    <property type="entry name" value="Pept_cys_AS"/>
</dbReference>
<dbReference type="GO" id="GO:0006508">
    <property type="term" value="P:proteolysis"/>
    <property type="evidence" value="ECO:0007669"/>
    <property type="project" value="InterPro"/>
</dbReference>
<dbReference type="GO" id="GO:0008234">
    <property type="term" value="F:cysteine-type peptidase activity"/>
    <property type="evidence" value="ECO:0007669"/>
    <property type="project" value="InterPro"/>
</dbReference>
<organism evidence="4">
    <name type="scientific">viral metagenome</name>
    <dbReference type="NCBI Taxonomy" id="1070528"/>
    <lineage>
        <taxon>unclassified sequences</taxon>
        <taxon>metagenomes</taxon>
        <taxon>organismal metagenomes</taxon>
    </lineage>
</organism>
<keyword evidence="2" id="KW-1133">Transmembrane helix</keyword>
<dbReference type="PROSITE" id="PS00639">
    <property type="entry name" value="THIOL_PROTEASE_HIS"/>
    <property type="match status" value="1"/>
</dbReference>
<name>A0A6C0EKQ5_9ZZZZ</name>
<evidence type="ECO:0000256" key="1">
    <source>
        <dbReference type="ARBA" id="ARBA00008455"/>
    </source>
</evidence>
<protein>
    <recommendedName>
        <fullName evidence="3">Peptidase C1A papain C-terminal domain-containing protein</fullName>
    </recommendedName>
</protein>
<keyword evidence="2" id="KW-0472">Membrane</keyword>
<keyword evidence="2" id="KW-0812">Transmembrane</keyword>
<accession>A0A6C0EKQ5</accession>
<proteinExistence type="inferred from homology"/>
<evidence type="ECO:0000313" key="4">
    <source>
        <dbReference type="EMBL" id="QHT29322.1"/>
    </source>
</evidence>
<dbReference type="PANTHER" id="PTHR12411">
    <property type="entry name" value="CYSTEINE PROTEASE FAMILY C1-RELATED"/>
    <property type="match status" value="1"/>
</dbReference>
<sequence>MKLGAVLQAKIKARPTMTLLRGHSAVTETEFAKLPKTKSGRDIPLPDEFDGRKVWEGLLSPVTNQGKCGSCWAFASTSTLADRFNIQSCGLIHIELSPTKMILCDFMGKEFTVAHPETNPEELNEIDVNSLKQGACHGNTLYDAWRYLYVIGTNLESCIPYNKILGGEYEFDSLSKFSKTTRLPLCVSTAGPIGDMCADQAVDDFSGEEYGTPARFYRTYHYYSIAGTEKDGGNEQYIRHNLYCWGPLSTGMIVYPDFYTFDPKTEVYEWNKIGDPVGGHAIEIVGWGKYNGKDFWWIKNSWGTDWGIDGYFRMIRGTNDCKIEENIITGVPDFFYPELFRVKNPSSFVWAETPLDIKERKDIDTNLHITGGGIDPTTGYTRRIANSKPWIDLTPPIDYKLLPDWNNFVAGVDASKPNRYAFQRSVRGRHPLKKFENDPFYLTVTALVSLLLIMFVVIIFRNNTSKKVNG</sequence>
<dbReference type="SUPFAM" id="SSF54001">
    <property type="entry name" value="Cysteine proteinases"/>
    <property type="match status" value="1"/>
</dbReference>
<comment type="similarity">
    <text evidence="1">Belongs to the peptidase C1 family.</text>
</comment>
<feature type="transmembrane region" description="Helical" evidence="2">
    <location>
        <begin position="440"/>
        <end position="460"/>
    </location>
</feature>
<reference evidence="4" key="1">
    <citation type="journal article" date="2020" name="Nature">
        <title>Giant virus diversity and host interactions through global metagenomics.</title>
        <authorList>
            <person name="Schulz F."/>
            <person name="Roux S."/>
            <person name="Paez-Espino D."/>
            <person name="Jungbluth S."/>
            <person name="Walsh D.A."/>
            <person name="Denef V.J."/>
            <person name="McMahon K.D."/>
            <person name="Konstantinidis K.T."/>
            <person name="Eloe-Fadrosh E.A."/>
            <person name="Kyrpides N.C."/>
            <person name="Woyke T."/>
        </authorList>
    </citation>
    <scope>NUCLEOTIDE SEQUENCE</scope>
    <source>
        <strain evidence="4">GVMAG-M-3300005589-24</strain>
    </source>
</reference>
<dbReference type="InterPro" id="IPR038765">
    <property type="entry name" value="Papain-like_cys_pep_sf"/>
</dbReference>
<dbReference type="InterPro" id="IPR000668">
    <property type="entry name" value="Peptidase_C1A_C"/>
</dbReference>
<dbReference type="EMBL" id="MN738876">
    <property type="protein sequence ID" value="QHT29322.1"/>
    <property type="molecule type" value="Genomic_DNA"/>
</dbReference>
<dbReference type="Pfam" id="PF00112">
    <property type="entry name" value="Peptidase_C1"/>
    <property type="match status" value="1"/>
</dbReference>
<dbReference type="SMART" id="SM00645">
    <property type="entry name" value="Pept_C1"/>
    <property type="match status" value="1"/>
</dbReference>
<dbReference type="PROSITE" id="PS00139">
    <property type="entry name" value="THIOL_PROTEASE_CYS"/>
    <property type="match status" value="1"/>
</dbReference>
<evidence type="ECO:0000256" key="2">
    <source>
        <dbReference type="SAM" id="Phobius"/>
    </source>
</evidence>
<dbReference type="InterPro" id="IPR025660">
    <property type="entry name" value="Pept_his_AS"/>
</dbReference>
<dbReference type="InterPro" id="IPR013128">
    <property type="entry name" value="Peptidase_C1A"/>
</dbReference>
<feature type="domain" description="Peptidase C1A papain C-terminal" evidence="3">
    <location>
        <begin position="45"/>
        <end position="331"/>
    </location>
</feature>
<dbReference type="AlphaFoldDB" id="A0A6C0EKQ5"/>
<evidence type="ECO:0000259" key="3">
    <source>
        <dbReference type="SMART" id="SM00645"/>
    </source>
</evidence>
<dbReference type="Gene3D" id="3.90.70.10">
    <property type="entry name" value="Cysteine proteinases"/>
    <property type="match status" value="1"/>
</dbReference>